<feature type="compositionally biased region" description="Basic and acidic residues" evidence="2">
    <location>
        <begin position="1"/>
        <end position="12"/>
    </location>
</feature>
<name>A0A177W9C7_BATDL</name>
<dbReference type="AlphaFoldDB" id="A0A177W9C7"/>
<dbReference type="VEuPathDB" id="FungiDB:BDEG_20852"/>
<evidence type="ECO:0000256" key="2">
    <source>
        <dbReference type="SAM" id="MobiDB-lite"/>
    </source>
</evidence>
<proteinExistence type="predicted"/>
<protein>
    <submittedName>
        <fullName evidence="3">Uncharacterized protein</fullName>
    </submittedName>
</protein>
<reference evidence="3 4" key="1">
    <citation type="submission" date="2006-10" db="EMBL/GenBank/DDBJ databases">
        <title>The Genome Sequence of Batrachochytrium dendrobatidis JEL423.</title>
        <authorList>
            <consortium name="The Broad Institute Genome Sequencing Platform"/>
            <person name="Birren B."/>
            <person name="Lander E."/>
            <person name="Galagan J."/>
            <person name="Cuomo C."/>
            <person name="Devon K."/>
            <person name="Jaffe D."/>
            <person name="Butler J."/>
            <person name="Alvarez P."/>
            <person name="Gnerre S."/>
            <person name="Grabherr M."/>
            <person name="Kleber M."/>
            <person name="Mauceli E."/>
            <person name="Brockman W."/>
            <person name="Young S."/>
            <person name="LaButti K."/>
            <person name="Sykes S."/>
            <person name="DeCaprio D."/>
            <person name="Crawford M."/>
            <person name="Koehrsen M."/>
            <person name="Engels R."/>
            <person name="Montgomery P."/>
            <person name="Pearson M."/>
            <person name="Howarth C."/>
            <person name="Larson L."/>
            <person name="White J."/>
            <person name="O'Leary S."/>
            <person name="Kodira C."/>
            <person name="Zeng Q."/>
            <person name="Yandava C."/>
            <person name="Alvarado L."/>
            <person name="Longcore J."/>
            <person name="James T."/>
        </authorList>
    </citation>
    <scope>NUCLEOTIDE SEQUENCE [LARGE SCALE GENOMIC DNA]</scope>
    <source>
        <strain evidence="3 4">JEL423</strain>
    </source>
</reference>
<dbReference type="EMBL" id="DS022300">
    <property type="protein sequence ID" value="OAJ36708.1"/>
    <property type="molecule type" value="Genomic_DNA"/>
</dbReference>
<feature type="compositionally biased region" description="Polar residues" evidence="2">
    <location>
        <begin position="665"/>
        <end position="686"/>
    </location>
</feature>
<evidence type="ECO:0000313" key="3">
    <source>
        <dbReference type="EMBL" id="OAJ36708.1"/>
    </source>
</evidence>
<dbReference type="PANTHER" id="PTHR34251">
    <property type="entry name" value="LEUCINE-, GLUTAMATE- AND LYSINE-RICH PROTEIN 1"/>
    <property type="match status" value="1"/>
</dbReference>
<dbReference type="PANTHER" id="PTHR34251:SF1">
    <property type="entry name" value="LEUCINE, GLUTAMATE AND LYSINE RICH 1"/>
    <property type="match status" value="1"/>
</dbReference>
<evidence type="ECO:0000313" key="4">
    <source>
        <dbReference type="Proteomes" id="UP000077115"/>
    </source>
</evidence>
<feature type="compositionally biased region" description="Low complexity" evidence="2">
    <location>
        <begin position="654"/>
        <end position="664"/>
    </location>
</feature>
<feature type="coiled-coil region" evidence="1">
    <location>
        <begin position="349"/>
        <end position="412"/>
    </location>
</feature>
<feature type="coiled-coil region" evidence="1">
    <location>
        <begin position="119"/>
        <end position="153"/>
    </location>
</feature>
<feature type="compositionally biased region" description="Polar residues" evidence="2">
    <location>
        <begin position="609"/>
        <end position="618"/>
    </location>
</feature>
<dbReference type="OrthoDB" id="10256467at2759"/>
<feature type="compositionally biased region" description="Polar residues" evidence="2">
    <location>
        <begin position="13"/>
        <end position="24"/>
    </location>
</feature>
<organism evidence="3 4">
    <name type="scientific">Batrachochytrium dendrobatidis (strain JEL423)</name>
    <dbReference type="NCBI Taxonomy" id="403673"/>
    <lineage>
        <taxon>Eukaryota</taxon>
        <taxon>Fungi</taxon>
        <taxon>Fungi incertae sedis</taxon>
        <taxon>Chytridiomycota</taxon>
        <taxon>Chytridiomycota incertae sedis</taxon>
        <taxon>Chytridiomycetes</taxon>
        <taxon>Rhizophydiales</taxon>
        <taxon>Rhizophydiales incertae sedis</taxon>
        <taxon>Batrachochytrium</taxon>
    </lineage>
</organism>
<dbReference type="eggNOG" id="ENOG502RUC8">
    <property type="taxonomic scope" value="Eukaryota"/>
</dbReference>
<accession>A0A177W9C7</accession>
<dbReference type="InterPro" id="IPR038799">
    <property type="entry name" value="LEKR1"/>
</dbReference>
<gene>
    <name evidence="3" type="ORF">BDEG_20852</name>
</gene>
<feature type="region of interest" description="Disordered" evidence="2">
    <location>
        <begin position="609"/>
        <end position="690"/>
    </location>
</feature>
<feature type="coiled-coil region" evidence="1">
    <location>
        <begin position="459"/>
        <end position="497"/>
    </location>
</feature>
<dbReference type="Proteomes" id="UP000077115">
    <property type="component" value="Unassembled WGS sequence"/>
</dbReference>
<evidence type="ECO:0000256" key="1">
    <source>
        <dbReference type="SAM" id="Coils"/>
    </source>
</evidence>
<sequence length="720" mass="82859">MQHIENLQDKSHQSPSTSLQNSQLNHMSQYRPLPQDILNMSEMDTACQYCGISYLLLSKYENMEKHIQKVDIEMAQLKKYIQERPQLLAQLESLAAHNTRLDQAHKDSECRLTECQIKLQKEEYKSQELLQRTQELRHQLEHAREATKQAESNIELQASTMTRNIINLRYNVIRAQSDLAKLKGYISSSIISVVTEAKLTAHKQIIEQITKSQQQAIESAVKQSEQKSCTIISSLRKETQAQKQLLKDSQKQNQGIVAELGLIKKEYSAYIDGQRTYTQDLQSNHLALEKRLHYANRDVLDITAEREKIYAKNQTIQTKLDTIQQSHEALCDDYNRKILDLQTQLSREQLAYSKKIVQLEETVKELEEQHFSKNDPAQNRLHKAMAKKDEQIMIMEKTVRELNTNISAMRSERVQTIEAHQSRIKQLQEKFLEDIKHAGEKKTSDKEIEIRRICSEEKIEALCQQRKSMQQEFEIERQDLNNQIDSLKNAANSVNIATLNHMESTYKQKIASLTDQMMQKEARYTSDCEKYHSQVDALEKMLSATKIALEEQSMGTEQERISQLKKTISVKDSEIKFLKDTVRLECEERMGLVSMVARLKLEMHNSPNTMCKLTNVTKPSEESHSYNQSIQIKDESTYTRSRPGSAAGPKHLTQSKPSSKSTPSHKNVQMDNGKSLGTQSKSQLPDGNQPMRGVLEFERLMHAAAVKKNQKMAKLAAARI</sequence>
<reference evidence="3 4" key="2">
    <citation type="submission" date="2016-05" db="EMBL/GenBank/DDBJ databases">
        <title>Lineage-specific infection strategies underlie the spectrum of fungal disease in amphibians.</title>
        <authorList>
            <person name="Cuomo C.A."/>
            <person name="Farrer R.A."/>
            <person name="James T."/>
            <person name="Longcore J."/>
            <person name="Birren B."/>
        </authorList>
    </citation>
    <scope>NUCLEOTIDE SEQUENCE [LARGE SCALE GENOMIC DNA]</scope>
    <source>
        <strain evidence="3 4">JEL423</strain>
    </source>
</reference>
<keyword evidence="1" id="KW-0175">Coiled coil</keyword>
<feature type="region of interest" description="Disordered" evidence="2">
    <location>
        <begin position="1"/>
        <end position="24"/>
    </location>
</feature>